<dbReference type="EMBL" id="LUCS01000018">
    <property type="protein sequence ID" value="KAF6511638.1"/>
    <property type="molecule type" value="Genomic_DNA"/>
</dbReference>
<evidence type="ECO:0000313" key="15">
    <source>
        <dbReference type="Proteomes" id="UP000773850"/>
    </source>
</evidence>
<dbReference type="InterPro" id="IPR016125">
    <property type="entry name" value="Peptidase_C15-like"/>
</dbReference>
<dbReference type="HAMAP" id="MF_00417">
    <property type="entry name" value="Pyrrolid_peptidase"/>
    <property type="match status" value="1"/>
</dbReference>
<dbReference type="NCBIfam" id="TIGR00504">
    <property type="entry name" value="pyro_pdase"/>
    <property type="match status" value="1"/>
</dbReference>
<comment type="subcellular location">
    <subcellularLocation>
        <location evidence="3 9">Cytoplasm</location>
    </subcellularLocation>
</comment>
<dbReference type="PIRSF" id="PIRSF015592">
    <property type="entry name" value="Prld-crbxl_pptds"/>
    <property type="match status" value="1"/>
</dbReference>
<comment type="function">
    <text evidence="2 9">Removes 5-oxoproline from various penultimate amino acid residues except L-proline.</text>
</comment>
<gene>
    <name evidence="9" type="primary">pcp</name>
    <name evidence="13" type="ORF">B4109_1513</name>
    <name evidence="12" type="ORF">GS8_1214</name>
</gene>
<dbReference type="Proteomes" id="UP000075424">
    <property type="component" value="Unassembled WGS sequence"/>
</dbReference>
<evidence type="ECO:0000256" key="6">
    <source>
        <dbReference type="ARBA" id="ARBA00022670"/>
    </source>
</evidence>
<dbReference type="GeneID" id="89613145"/>
<dbReference type="PANTHER" id="PTHR23402:SF1">
    <property type="entry name" value="PYROGLUTAMYL-PEPTIDASE I"/>
    <property type="match status" value="1"/>
</dbReference>
<evidence type="ECO:0000313" key="13">
    <source>
        <dbReference type="EMBL" id="KYD27385.1"/>
    </source>
</evidence>
<evidence type="ECO:0000256" key="9">
    <source>
        <dbReference type="HAMAP-Rule" id="MF_00417"/>
    </source>
</evidence>
<evidence type="ECO:0000256" key="4">
    <source>
        <dbReference type="ARBA" id="ARBA00006641"/>
    </source>
</evidence>
<dbReference type="InterPro" id="IPR029762">
    <property type="entry name" value="PGP-I_bact-type"/>
</dbReference>
<evidence type="ECO:0000256" key="7">
    <source>
        <dbReference type="ARBA" id="ARBA00022801"/>
    </source>
</evidence>
<evidence type="ECO:0000256" key="10">
    <source>
        <dbReference type="PROSITE-ProRule" id="PRU10076"/>
    </source>
</evidence>
<sequence length="215" mass="23313">MKKVLVTGFDPFGGETVNPSLEAVKQAAGWKTDRYIVEVRELPTVFGKSLVILHDAIMQVDPDVVICVGQAGGRADISVERVAVNINDARIPDNEGQQPIDEPVVPSGPVGYWSTLPVKAIVEALRRHGIPASVSYTAGSFVCNHVFYGLMHYITQSKKPIRGGFIHIPYLPEQAARHPGQPSMALETIVEGLRLAIDVAVEREEDIQAVGGHIC</sequence>
<name>A0A150MSS2_GEOSE</name>
<proteinExistence type="inferred from homology"/>
<feature type="active site" evidence="9 11">
    <location>
        <position position="143"/>
    </location>
</feature>
<dbReference type="GO" id="GO:0005829">
    <property type="term" value="C:cytosol"/>
    <property type="evidence" value="ECO:0007669"/>
    <property type="project" value="InterPro"/>
</dbReference>
<evidence type="ECO:0000256" key="1">
    <source>
        <dbReference type="ARBA" id="ARBA00001770"/>
    </source>
</evidence>
<dbReference type="PANTHER" id="PTHR23402">
    <property type="entry name" value="PROTEASE FAMILY C15 PYROGLUTAMYL-PEPTIDASE I-RELATED"/>
    <property type="match status" value="1"/>
</dbReference>
<dbReference type="PATRIC" id="fig|1422.14.peg.852"/>
<evidence type="ECO:0000256" key="5">
    <source>
        <dbReference type="ARBA" id="ARBA00022490"/>
    </source>
</evidence>
<protein>
    <recommendedName>
        <fullName evidence="9">Pyrrolidone-carboxylate peptidase</fullName>
        <ecNumber evidence="9">3.4.19.3</ecNumber>
    </recommendedName>
    <alternativeName>
        <fullName evidence="9">5-oxoprolyl-peptidase</fullName>
    </alternativeName>
    <alternativeName>
        <fullName evidence="9">Pyroglutamyl-peptidase I</fullName>
        <shortName evidence="9">PGP-I</shortName>
        <shortName evidence="9">Pyrase</shortName>
    </alternativeName>
</protein>
<dbReference type="EC" id="3.4.19.3" evidence="9"/>
<feature type="active site" evidence="9 10">
    <location>
        <position position="80"/>
    </location>
</feature>
<evidence type="ECO:0000256" key="8">
    <source>
        <dbReference type="ARBA" id="ARBA00022807"/>
    </source>
</evidence>
<dbReference type="CDD" id="cd00501">
    <property type="entry name" value="Peptidase_C15"/>
    <property type="match status" value="1"/>
</dbReference>
<dbReference type="InterPro" id="IPR033693">
    <property type="entry name" value="PGPEP1_Glu_AS"/>
</dbReference>
<dbReference type="GO" id="GO:0016920">
    <property type="term" value="F:pyroglutamyl-peptidase activity"/>
    <property type="evidence" value="ECO:0007669"/>
    <property type="project" value="UniProtKB-UniRule"/>
</dbReference>
<reference evidence="13 14" key="1">
    <citation type="submission" date="2016-01" db="EMBL/GenBank/DDBJ databases">
        <title>Draft Genome Sequences of Seven Thermophilic Sporeformers Isolated from Foods.</title>
        <authorList>
            <person name="Berendsen E.M."/>
            <person name="Wells-Bennik M.H."/>
            <person name="Krawcyk A.O."/>
            <person name="De Jong A."/>
            <person name="Holsappel S."/>
            <person name="Eijlander R.T."/>
            <person name="Kuipers O.P."/>
        </authorList>
    </citation>
    <scope>NUCLEOTIDE SEQUENCE [LARGE SCALE GENOMIC DNA]</scope>
    <source>
        <strain evidence="13 14">B4109</strain>
    </source>
</reference>
<comment type="similarity">
    <text evidence="4 9">Belongs to the peptidase C15 family.</text>
</comment>
<comment type="catalytic activity">
    <reaction evidence="1 9 10">
        <text>Release of an N-terminal pyroglutamyl group from a polypeptide, the second amino acid generally not being Pro.</text>
        <dbReference type="EC" id="3.4.19.3"/>
    </reaction>
</comment>
<dbReference type="RefSeq" id="WP_033014097.1">
    <property type="nucleotide sequence ID" value="NZ_CBCSGJ010000008.1"/>
</dbReference>
<dbReference type="PROSITE" id="PS01334">
    <property type="entry name" value="PYRASE_CYS"/>
    <property type="match status" value="1"/>
</dbReference>
<evidence type="ECO:0000256" key="3">
    <source>
        <dbReference type="ARBA" id="ARBA00004496"/>
    </source>
</evidence>
<keyword evidence="15" id="KW-1185">Reference proteome</keyword>
<evidence type="ECO:0000256" key="2">
    <source>
        <dbReference type="ARBA" id="ARBA00002280"/>
    </source>
</evidence>
<comment type="caution">
    <text evidence="13">The sequence shown here is derived from an EMBL/GenBank/DDBJ whole genome shotgun (WGS) entry which is preliminary data.</text>
</comment>
<dbReference type="PRINTS" id="PR00706">
    <property type="entry name" value="PYROGLUPTASE"/>
</dbReference>
<dbReference type="GO" id="GO:0006508">
    <property type="term" value="P:proteolysis"/>
    <property type="evidence" value="ECO:0007669"/>
    <property type="project" value="UniProtKB-KW"/>
</dbReference>
<keyword evidence="8 9" id="KW-0788">Thiol protease</keyword>
<dbReference type="EMBL" id="LQYV01000053">
    <property type="protein sequence ID" value="KYD27385.1"/>
    <property type="molecule type" value="Genomic_DNA"/>
</dbReference>
<dbReference type="FunFam" id="3.40.630.20:FF:000001">
    <property type="entry name" value="Pyrrolidone-carboxylate peptidase"/>
    <property type="match status" value="1"/>
</dbReference>
<dbReference type="NCBIfam" id="NF009676">
    <property type="entry name" value="PRK13197.1"/>
    <property type="match status" value="1"/>
</dbReference>
<accession>A0A150MSS2</accession>
<dbReference type="Pfam" id="PF01470">
    <property type="entry name" value="Peptidase_C15"/>
    <property type="match status" value="1"/>
</dbReference>
<keyword evidence="5 9" id="KW-0963">Cytoplasm</keyword>
<evidence type="ECO:0000313" key="12">
    <source>
        <dbReference type="EMBL" id="KAF6511638.1"/>
    </source>
</evidence>
<evidence type="ECO:0000256" key="11">
    <source>
        <dbReference type="PROSITE-ProRule" id="PRU10077"/>
    </source>
</evidence>
<keyword evidence="7 9" id="KW-0378">Hydrolase</keyword>
<evidence type="ECO:0000313" key="14">
    <source>
        <dbReference type="Proteomes" id="UP000075424"/>
    </source>
</evidence>
<dbReference type="InterPro" id="IPR036440">
    <property type="entry name" value="Peptidase_C15-like_sf"/>
</dbReference>
<dbReference type="SUPFAM" id="SSF53182">
    <property type="entry name" value="Pyrrolidone carboxyl peptidase (pyroglutamate aminopeptidase)"/>
    <property type="match status" value="1"/>
</dbReference>
<organism evidence="13 14">
    <name type="scientific">Geobacillus stearothermophilus</name>
    <name type="common">Bacillus stearothermophilus</name>
    <dbReference type="NCBI Taxonomy" id="1422"/>
    <lineage>
        <taxon>Bacteria</taxon>
        <taxon>Bacillati</taxon>
        <taxon>Bacillota</taxon>
        <taxon>Bacilli</taxon>
        <taxon>Bacillales</taxon>
        <taxon>Anoxybacillaceae</taxon>
        <taxon>Geobacillus</taxon>
    </lineage>
</organism>
<feature type="active site" evidence="9">
    <location>
        <position position="167"/>
    </location>
</feature>
<reference evidence="12 15" key="2">
    <citation type="submission" date="2016-03" db="EMBL/GenBank/DDBJ databases">
        <title>Spore heat resistance.</title>
        <authorList>
            <person name="Boekhorst J."/>
            <person name="Berendsen E.M."/>
            <person name="Wells-Bennik M.H."/>
            <person name="Kuipers O.P."/>
        </authorList>
    </citation>
    <scope>NUCLEOTIDE SEQUENCE [LARGE SCALE GENOMIC DNA]</scope>
    <source>
        <strain evidence="12 15">GS8</strain>
    </source>
</reference>
<dbReference type="InterPro" id="IPR033694">
    <property type="entry name" value="PGPEP1_Cys_AS"/>
</dbReference>
<dbReference type="OrthoDB" id="9779738at2"/>
<dbReference type="PROSITE" id="PS01333">
    <property type="entry name" value="PYRASE_GLU"/>
    <property type="match status" value="1"/>
</dbReference>
<dbReference type="Proteomes" id="UP000773850">
    <property type="component" value="Unassembled WGS sequence"/>
</dbReference>
<keyword evidence="6 9" id="KW-0645">Protease</keyword>
<dbReference type="InterPro" id="IPR000816">
    <property type="entry name" value="Peptidase_C15"/>
</dbReference>
<dbReference type="AlphaFoldDB" id="A0A150MSS2"/>
<dbReference type="Gene3D" id="3.40.630.20">
    <property type="entry name" value="Peptidase C15, pyroglutamyl peptidase I-like"/>
    <property type="match status" value="1"/>
</dbReference>
<comment type="subunit">
    <text evidence="9">Homotetramer.</text>
</comment>